<name>A0ABX4XPL0_9LIST</name>
<accession>A0ABX4XPL0</accession>
<protein>
    <submittedName>
        <fullName evidence="3">Uncharacterized protein</fullName>
    </submittedName>
</protein>
<evidence type="ECO:0000259" key="1">
    <source>
        <dbReference type="Pfam" id="PF00534"/>
    </source>
</evidence>
<dbReference type="Pfam" id="PF00534">
    <property type="entry name" value="Glycos_transf_1"/>
    <property type="match status" value="1"/>
</dbReference>
<organism evidence="3 4">
    <name type="scientific">Listeria newyorkensis</name>
    <dbReference type="NCBI Taxonomy" id="1497681"/>
    <lineage>
        <taxon>Bacteria</taxon>
        <taxon>Bacillati</taxon>
        <taxon>Bacillota</taxon>
        <taxon>Bacilli</taxon>
        <taxon>Bacillales</taxon>
        <taxon>Listeriaceae</taxon>
        <taxon>Listeria</taxon>
    </lineage>
</organism>
<feature type="domain" description="Glycosyl transferase family 1" evidence="1">
    <location>
        <begin position="195"/>
        <end position="358"/>
    </location>
</feature>
<sequence>MTKRRILMLSSDFLPNIGGVAAYVYEVSKQLLQEGHEVTVLTKYDGFGWKIREEMLDGLRVIRVPFAPVKKLQDLEYVVRTRKIIKELIARKTIDVIHWHTLNKDSKVMRGIQFPQGVIVHTNHFVWFREMYRAGQFAKLQRMIPFTDHIIAPSYEIEEMSRAVFPDDGVTRIPNGVDPASFYPDRQLGAKMRLELGVPDDHTVVVTTNRMSEEKGMGYLIDAIPDLLRKYEKLSFVLAGDGPELNYFEKKISESTRKSPRVHFLGRIRNSDILPIVNAGDIFLQTSLEEGCSISVLEAMACAKPVVATMVGGNPDIVRHRVTGVMIAPKSSDAVAQGLEKLISDTEKAVLYGENGKNVIQAELNWEQLTKRIIALYNESLVRKLG</sequence>
<evidence type="ECO:0000259" key="2">
    <source>
        <dbReference type="Pfam" id="PF13439"/>
    </source>
</evidence>
<proteinExistence type="predicted"/>
<dbReference type="CDD" id="cd03801">
    <property type="entry name" value="GT4_PimA-like"/>
    <property type="match status" value="1"/>
</dbReference>
<evidence type="ECO:0000313" key="3">
    <source>
        <dbReference type="EMBL" id="PNP93892.1"/>
    </source>
</evidence>
<dbReference type="Pfam" id="PF13439">
    <property type="entry name" value="Glyco_transf_4"/>
    <property type="match status" value="1"/>
</dbReference>
<reference evidence="3 4" key="1">
    <citation type="submission" date="2016-11" db="EMBL/GenBank/DDBJ databases">
        <title>Whole Genome Sequence of Listeria newyorkensis.</title>
        <authorList>
            <person name="Frink S."/>
            <person name="Morales C."/>
            <person name="Kiang D."/>
        </authorList>
    </citation>
    <scope>NUCLEOTIDE SEQUENCE [LARGE SCALE GENOMIC DNA]</scope>
    <source>
        <strain evidence="3 4">F1604011-044</strain>
    </source>
</reference>
<feature type="domain" description="Glycosyltransferase subfamily 4-like N-terminal" evidence="2">
    <location>
        <begin position="17"/>
        <end position="180"/>
    </location>
</feature>
<dbReference type="InterPro" id="IPR028098">
    <property type="entry name" value="Glyco_trans_4-like_N"/>
</dbReference>
<dbReference type="RefSeq" id="WP_036093130.1">
    <property type="nucleotide sequence ID" value="NZ_BJEY01000010.1"/>
</dbReference>
<dbReference type="SUPFAM" id="SSF53756">
    <property type="entry name" value="UDP-Glycosyltransferase/glycogen phosphorylase"/>
    <property type="match status" value="1"/>
</dbReference>
<dbReference type="Gene3D" id="3.40.50.2000">
    <property type="entry name" value="Glycogen Phosphorylase B"/>
    <property type="match status" value="2"/>
</dbReference>
<dbReference type="Proteomes" id="UP000236500">
    <property type="component" value="Unassembled WGS sequence"/>
</dbReference>
<dbReference type="InterPro" id="IPR001296">
    <property type="entry name" value="Glyco_trans_1"/>
</dbReference>
<keyword evidence="4" id="KW-1185">Reference proteome</keyword>
<comment type="caution">
    <text evidence="3">The sequence shown here is derived from an EMBL/GenBank/DDBJ whole genome shotgun (WGS) entry which is preliminary data.</text>
</comment>
<dbReference type="PANTHER" id="PTHR45871">
    <property type="entry name" value="N-ACETYLGLUCOSAMINYL-PHOSPHATIDYLINOSITOL BIOSYNTHETIC PROTEIN"/>
    <property type="match status" value="1"/>
</dbReference>
<evidence type="ECO:0000313" key="4">
    <source>
        <dbReference type="Proteomes" id="UP000236500"/>
    </source>
</evidence>
<dbReference type="PANTHER" id="PTHR45871:SF1">
    <property type="entry name" value="PHOSPHATIDYLINOSITOL N-ACETYLGLUCOSAMINYLTRANSFERASE SUBUNIT A"/>
    <property type="match status" value="1"/>
</dbReference>
<gene>
    <name evidence="3" type="ORF">BMT55_03745</name>
</gene>
<dbReference type="EMBL" id="MPDH01000003">
    <property type="protein sequence ID" value="PNP93892.1"/>
    <property type="molecule type" value="Genomic_DNA"/>
</dbReference>